<feature type="domain" description="F-box" evidence="1">
    <location>
        <begin position="1"/>
        <end position="49"/>
    </location>
</feature>
<dbReference type="PROSITE" id="PS50181">
    <property type="entry name" value="FBOX"/>
    <property type="match status" value="1"/>
</dbReference>
<dbReference type="SUPFAM" id="SSF81383">
    <property type="entry name" value="F-box domain"/>
    <property type="match status" value="1"/>
</dbReference>
<dbReference type="InterPro" id="IPR032675">
    <property type="entry name" value="LRR_dom_sf"/>
</dbReference>
<comment type="caution">
    <text evidence="2">The sequence shown here is derived from an EMBL/GenBank/DDBJ whole genome shotgun (WGS) entry which is preliminary data.</text>
</comment>
<dbReference type="VEuPathDB" id="VectorBase:LDEU007210"/>
<protein>
    <recommendedName>
        <fullName evidence="1">F-box domain-containing protein</fullName>
    </recommendedName>
</protein>
<dbReference type="Gene3D" id="1.20.1280.50">
    <property type="match status" value="1"/>
</dbReference>
<dbReference type="InterPro" id="IPR001810">
    <property type="entry name" value="F-box_dom"/>
</dbReference>
<dbReference type="Gene3D" id="3.80.10.10">
    <property type="entry name" value="Ribonuclease Inhibitor"/>
    <property type="match status" value="1"/>
</dbReference>
<keyword evidence="3" id="KW-1185">Reference proteome</keyword>
<proteinExistence type="predicted"/>
<dbReference type="SUPFAM" id="SSF52047">
    <property type="entry name" value="RNI-like"/>
    <property type="match status" value="1"/>
</dbReference>
<dbReference type="OrthoDB" id="6415004at2759"/>
<dbReference type="InterPro" id="IPR036047">
    <property type="entry name" value="F-box-like_dom_sf"/>
</dbReference>
<dbReference type="EMBL" id="NCKV01004347">
    <property type="protein sequence ID" value="RWS24830.1"/>
    <property type="molecule type" value="Genomic_DNA"/>
</dbReference>
<gene>
    <name evidence="2" type="ORF">B4U80_13845</name>
</gene>
<evidence type="ECO:0000259" key="1">
    <source>
        <dbReference type="PROSITE" id="PS50181"/>
    </source>
</evidence>
<evidence type="ECO:0000313" key="2">
    <source>
        <dbReference type="EMBL" id="RWS24830.1"/>
    </source>
</evidence>
<dbReference type="Proteomes" id="UP000288716">
    <property type="component" value="Unassembled WGS sequence"/>
</dbReference>
<dbReference type="AlphaFoldDB" id="A0A443SBF7"/>
<reference evidence="2 3" key="1">
    <citation type="journal article" date="2018" name="Gigascience">
        <title>Genomes of trombidid mites reveal novel predicted allergens and laterally-transferred genes associated with secondary metabolism.</title>
        <authorList>
            <person name="Dong X."/>
            <person name="Chaisiri K."/>
            <person name="Xia D."/>
            <person name="Armstrong S.D."/>
            <person name="Fang Y."/>
            <person name="Donnelly M.J."/>
            <person name="Kadowaki T."/>
            <person name="McGarry J.W."/>
            <person name="Darby A.C."/>
            <person name="Makepeace B.L."/>
        </authorList>
    </citation>
    <scope>NUCLEOTIDE SEQUENCE [LARGE SCALE GENOMIC DNA]</scope>
    <source>
        <strain evidence="2">UoL-UT</strain>
    </source>
</reference>
<organism evidence="2 3">
    <name type="scientific">Leptotrombidium deliense</name>
    <dbReference type="NCBI Taxonomy" id="299467"/>
    <lineage>
        <taxon>Eukaryota</taxon>
        <taxon>Metazoa</taxon>
        <taxon>Ecdysozoa</taxon>
        <taxon>Arthropoda</taxon>
        <taxon>Chelicerata</taxon>
        <taxon>Arachnida</taxon>
        <taxon>Acari</taxon>
        <taxon>Acariformes</taxon>
        <taxon>Trombidiformes</taxon>
        <taxon>Prostigmata</taxon>
        <taxon>Anystina</taxon>
        <taxon>Parasitengona</taxon>
        <taxon>Trombiculoidea</taxon>
        <taxon>Trombiculidae</taxon>
        <taxon>Leptotrombidium</taxon>
    </lineage>
</organism>
<name>A0A443SBF7_9ACAR</name>
<accession>A0A443SBF7</accession>
<sequence length="488" mass="57530">MSFNELPDNVLLKIFSYLNIRDRLNGRKLLCKKRRYLALYEIKKLFLFRYSPTKSDRYSCVNTADCGEVVVCSKRDVCYVIKKCFRLQTLHLYDFECEHFKHSSTFCKLISSLEAIHMKFDSSQVEDNFYMKILGKCYNLKEVSILNFVSDSFLTWLLKRNQNLQSITLDQVTKIIRSNFTLPPLKKFTVNYCSDDLINSYIEIVCETSKQSLEILKIPCCNEKQFNLIAKLKNLRSLSIFDLKYEDMSGKWNISFIFQNLQELHISTFDNSFDLECLTKLIASNKSLAILRLIEQIESIDSSFIKNLPTISPQLRAFISNARANVNNEWLLHLSKLKNLEMICLKAAKNISDECLCNFIRDSSSLRFVEIPAHDADYVLCVFVEKAVQNKEKNYFCNFNGKEIIPNLPKNIVLMFSYLEEFQSDYCFKFYYANRFNLDLFAWKISSFKNDDFRYIEISEEGEFRHYHSAHRYSRQFDNVFTPTCNYM</sequence>
<evidence type="ECO:0000313" key="3">
    <source>
        <dbReference type="Proteomes" id="UP000288716"/>
    </source>
</evidence>